<feature type="coiled-coil region" evidence="1">
    <location>
        <begin position="313"/>
        <end position="340"/>
    </location>
</feature>
<feature type="coiled-coil region" evidence="1">
    <location>
        <begin position="141"/>
        <end position="186"/>
    </location>
</feature>
<protein>
    <submittedName>
        <fullName evidence="2">Uncharacterized protein</fullName>
    </submittedName>
</protein>
<accession>A0AAU7U819</accession>
<reference evidence="2" key="1">
    <citation type="submission" date="2024-06" db="EMBL/GenBank/DDBJ databases">
        <title>Draft Genome Sequence of Deinococcus sonorensis Type Strain KR-87, a Biofilm Producing Representative of the Genus Deinococcus.</title>
        <authorList>
            <person name="Boren L.S."/>
            <person name="Grosso R.A."/>
            <person name="Hugenberg-Cox A.N."/>
            <person name="Hill J.T.E."/>
            <person name="Albert C.M."/>
            <person name="Tuohy J.M."/>
        </authorList>
    </citation>
    <scope>NUCLEOTIDE SEQUENCE</scope>
    <source>
        <strain evidence="2">KR-87</strain>
    </source>
</reference>
<sequence length="385" mass="42886">MSEVYRNWLREQLSAVLDPAEAELLVRRSVQRHGWGGTHVFGPREVVTTLQDVYVQLRQRLGEAQADRWVEHTTSELYRFMAQVPPPDEAAPAAAPAVTVRWGRRAHDLPLLLARVNMEAAQHALETVHATPELMRVPGLLRAAEWDVQTARAELRRWEAEERLAALQAQHSRSELADELRSAQAQERLQDLTVRALEGELAFERAAQQRGSLPSGSSGLETQLAHQRLLLAQTRGFLAAFSSLTADMPTSPPQDQPFMAGSPLFRVQQARVGGTALAEQLTSLVPQARVAPSALTRIEDEVASLLHDTLETARRHQAQFTELRARSQLLEQRLSQLSSEQPDPLLLARVQVDVQQTGAAIRLHSDHLLEALSVLNSVAELTRQR</sequence>
<keyword evidence="1" id="KW-0175">Coiled coil</keyword>
<proteinExistence type="predicted"/>
<dbReference type="KEGG" id="dsc:ABOD76_15055"/>
<gene>
    <name evidence="2" type="ORF">ABOD76_15055</name>
</gene>
<name>A0AAU7U819_9DEIO</name>
<dbReference type="AlphaFoldDB" id="A0AAU7U819"/>
<evidence type="ECO:0000256" key="1">
    <source>
        <dbReference type="SAM" id="Coils"/>
    </source>
</evidence>
<dbReference type="RefSeq" id="WP_350242791.1">
    <property type="nucleotide sequence ID" value="NZ_CP158299.1"/>
</dbReference>
<dbReference type="EMBL" id="CP158299">
    <property type="protein sequence ID" value="XBV84754.1"/>
    <property type="molecule type" value="Genomic_DNA"/>
</dbReference>
<organism evidence="2">
    <name type="scientific">Deinococcus sonorensis KR-87</name>
    <dbReference type="NCBI Taxonomy" id="694439"/>
    <lineage>
        <taxon>Bacteria</taxon>
        <taxon>Thermotogati</taxon>
        <taxon>Deinococcota</taxon>
        <taxon>Deinococci</taxon>
        <taxon>Deinococcales</taxon>
        <taxon>Deinococcaceae</taxon>
        <taxon>Deinococcus</taxon>
    </lineage>
</organism>
<evidence type="ECO:0000313" key="2">
    <source>
        <dbReference type="EMBL" id="XBV84754.1"/>
    </source>
</evidence>